<dbReference type="RefSeq" id="WP_002889553.1">
    <property type="nucleotide sequence ID" value="NZ_CP177179.1"/>
</dbReference>
<evidence type="ECO:0000259" key="2">
    <source>
        <dbReference type="Pfam" id="PF13354"/>
    </source>
</evidence>
<dbReference type="InterPro" id="IPR012338">
    <property type="entry name" value="Beta-lactam/transpept-like"/>
</dbReference>
<dbReference type="Pfam" id="PF19087">
    <property type="entry name" value="DUF5776"/>
    <property type="match status" value="1"/>
</dbReference>
<dbReference type="AlphaFoldDB" id="A0A074JD46"/>
<dbReference type="EMBL" id="JJMT01000017">
    <property type="protein sequence ID" value="KEO44760.1"/>
    <property type="molecule type" value="Genomic_DNA"/>
</dbReference>
<dbReference type="InterPro" id="IPR045155">
    <property type="entry name" value="Beta-lactam_cat"/>
</dbReference>
<dbReference type="InterPro" id="IPR044081">
    <property type="entry name" value="DUF5776"/>
</dbReference>
<dbReference type="Gene3D" id="3.40.710.10">
    <property type="entry name" value="DD-peptidase/beta-lactamase superfamily"/>
    <property type="match status" value="1"/>
</dbReference>
<name>A0A074JD46_STRSL</name>
<feature type="domain" description="DUF5776" evidence="3">
    <location>
        <begin position="49"/>
        <end position="110"/>
    </location>
</feature>
<dbReference type="SUPFAM" id="SSF56601">
    <property type="entry name" value="beta-lactamase/transpeptidase-like"/>
    <property type="match status" value="1"/>
</dbReference>
<dbReference type="Proteomes" id="UP000027855">
    <property type="component" value="Unassembled WGS sequence"/>
</dbReference>
<proteinExistence type="predicted"/>
<organism evidence="4 5">
    <name type="scientific">Streptococcus salivarius</name>
    <dbReference type="NCBI Taxonomy" id="1304"/>
    <lineage>
        <taxon>Bacteria</taxon>
        <taxon>Bacillati</taxon>
        <taxon>Bacillota</taxon>
        <taxon>Bacilli</taxon>
        <taxon>Lactobacillales</taxon>
        <taxon>Streptococcaceae</taxon>
        <taxon>Streptococcus</taxon>
    </lineage>
</organism>
<dbReference type="GO" id="GO:0030655">
    <property type="term" value="P:beta-lactam antibiotic catabolic process"/>
    <property type="evidence" value="ECO:0007669"/>
    <property type="project" value="InterPro"/>
</dbReference>
<gene>
    <name evidence="4" type="ORF">DL07_04030</name>
</gene>
<evidence type="ECO:0000313" key="4">
    <source>
        <dbReference type="EMBL" id="KEO44760.1"/>
    </source>
</evidence>
<protein>
    <submittedName>
        <fullName evidence="4">Beta-lactamase</fullName>
    </submittedName>
</protein>
<accession>A0A074JD46</accession>
<feature type="chain" id="PRO_5039640154" evidence="1">
    <location>
        <begin position="20"/>
        <end position="430"/>
    </location>
</feature>
<comment type="caution">
    <text evidence="4">The sequence shown here is derived from an EMBL/GenBank/DDBJ whole genome shotgun (WGS) entry which is preliminary data.</text>
</comment>
<dbReference type="PANTHER" id="PTHR35333">
    <property type="entry name" value="BETA-LACTAMASE"/>
    <property type="match status" value="1"/>
</dbReference>
<evidence type="ECO:0000313" key="5">
    <source>
        <dbReference type="Proteomes" id="UP000027855"/>
    </source>
</evidence>
<dbReference type="Pfam" id="PF13354">
    <property type="entry name" value="Beta-lactamase2"/>
    <property type="match status" value="1"/>
</dbReference>
<keyword evidence="1" id="KW-0732">Signal</keyword>
<sequence>MKKLLIAATVVLVSSSPLVLLPMEKELALTPKQVQKLTQNTTASLSQFKQIPKNPRTITNILTYKNKDLTEFKTSIQADTKLSISAIFWNAKGEPVFQLQDGDYVAASQKSIVDDSIYNQKPVDMTFWTKDGLTVYKEPYVLGTEKADSKLASFKPIKVSQVAQTHAGTYYLVDGEGWINASDLSTTDNRIESVQKVLNEKYNNQERISVYVKQLDTNRVAAINDEKSMYAASVAKLGLLYYAQERLSQEKLALSDEYQYTSAVNGFPGAYDPDGSGKISKMPDDKNYSLENLLKAVAQNSDNVATNILGYYVANQYDKAFQKSVDKAAATSWNMDKKELTARAAGTLMEAVYRQNGDIINYLSSTDYDGERISKNIDVPVAHKIGDAYDFKHDVAIVYADSPFILSIFTDKEGYDKITSIADDVYGILK</sequence>
<reference evidence="4 5" key="1">
    <citation type="submission" date="2014-04" db="EMBL/GenBank/DDBJ databases">
        <title>Variable characteristics of bacteriocin-producing Streptococcus salivarius strains isolated from Malaysian subjects.</title>
        <authorList>
            <person name="Philip K."/>
            <person name="Barbour A."/>
        </authorList>
    </citation>
    <scope>NUCLEOTIDE SEQUENCE [LARGE SCALE GENOMIC DNA]</scope>
    <source>
        <strain evidence="4 5">NU10</strain>
    </source>
</reference>
<dbReference type="GO" id="GO:0046677">
    <property type="term" value="P:response to antibiotic"/>
    <property type="evidence" value="ECO:0007669"/>
    <property type="project" value="InterPro"/>
</dbReference>
<feature type="signal peptide" evidence="1">
    <location>
        <begin position="1"/>
        <end position="19"/>
    </location>
</feature>
<dbReference type="PANTHER" id="PTHR35333:SF3">
    <property type="entry name" value="BETA-LACTAMASE-TYPE TRANSPEPTIDASE FOLD CONTAINING PROTEIN"/>
    <property type="match status" value="1"/>
</dbReference>
<dbReference type="GO" id="GO:0008800">
    <property type="term" value="F:beta-lactamase activity"/>
    <property type="evidence" value="ECO:0007669"/>
    <property type="project" value="InterPro"/>
</dbReference>
<dbReference type="SUPFAM" id="SSF82057">
    <property type="entry name" value="Prokaryotic SH3-related domain"/>
    <property type="match status" value="1"/>
</dbReference>
<evidence type="ECO:0000259" key="3">
    <source>
        <dbReference type="Pfam" id="PF19087"/>
    </source>
</evidence>
<evidence type="ECO:0000256" key="1">
    <source>
        <dbReference type="SAM" id="SignalP"/>
    </source>
</evidence>
<dbReference type="InterPro" id="IPR000871">
    <property type="entry name" value="Beta-lactam_class-A"/>
</dbReference>
<feature type="domain" description="Beta-lactamase class A catalytic" evidence="2">
    <location>
        <begin position="209"/>
        <end position="410"/>
    </location>
</feature>